<dbReference type="InterPro" id="IPR011990">
    <property type="entry name" value="TPR-like_helical_dom_sf"/>
</dbReference>
<evidence type="ECO:0000256" key="4">
    <source>
        <dbReference type="PROSITE-ProRule" id="PRU00473"/>
    </source>
</evidence>
<dbReference type="PANTHER" id="PTHR30329:SF21">
    <property type="entry name" value="LIPOPROTEIN YIAD-RELATED"/>
    <property type="match status" value="1"/>
</dbReference>
<evidence type="ECO:0000259" key="7">
    <source>
        <dbReference type="PROSITE" id="PS51123"/>
    </source>
</evidence>
<dbReference type="Pfam" id="PF00691">
    <property type="entry name" value="OmpA"/>
    <property type="match status" value="1"/>
</dbReference>
<dbReference type="PRINTS" id="PR01021">
    <property type="entry name" value="OMPADOMAIN"/>
</dbReference>
<dbReference type="Gene3D" id="1.25.40.10">
    <property type="entry name" value="Tetratricopeptide repeat domain"/>
    <property type="match status" value="1"/>
</dbReference>
<dbReference type="InterPro" id="IPR036737">
    <property type="entry name" value="OmpA-like_sf"/>
</dbReference>
<dbReference type="PRINTS" id="PR01023">
    <property type="entry name" value="NAFLGMOTY"/>
</dbReference>
<keyword evidence="6" id="KW-0732">Signal</keyword>
<dbReference type="PROSITE" id="PS51123">
    <property type="entry name" value="OMPA_2"/>
    <property type="match status" value="1"/>
</dbReference>
<protein>
    <submittedName>
        <fullName evidence="8">OmpA family protein</fullName>
    </submittedName>
</protein>
<sequence length="653" mass="74687">MKKLLLLILLLTSFNAWAQYVSNYRTEADKAFHNKNYYEAAYYYQKAAEGLKLTKTIQVPYQGNAVKAPKDEKPADKVYISYQLAESYRLYENYLEAEPWYYQVLNDNQQAQYPLARLWYGVCLRANQRFDESIKQLEQFKKAYKADEKSIMLADKEINNCRFAKEQYAYPVLIDVKQLKGKWNSDGSNYAAIDRDNNFWFTSSRMMKNDKKHLNRIYHLASNNPEEPELISFKDDEVAKEVEYGTPSLDPAGKRMYFTRWYKEGSRTVHAIYCSVRQSENWSRPSRLNANVNVEGFNAIQPFVTADGKRMFFVSNKPGGQGGDDLWMSNLDDEGNPVNSVNLGPQINTPMDEQAPYYNEDTHRLIYSSKGFTGLGGFDFFISVGDAGNWSKPRNMGYPMNSAKDDLYFYPDRNHANKYFISSDRESDCCLDLFEITDRRYVLSGHLMDCETHKVLDGATVSLIDSITKQTIAKVTLAKNAPYTFKITNRRPYHLLFEKAGYFTKVLPVEGGGKTSTDTLFNPDICLQPFEVGKPIVIQNVLYDYNMATLRPESKKVLDGVVTILNDNPKLKIELSAHTDSVGSNGYNQSLSQKRAQACVDYIISEGIAAERIFARGYGETRPIAPNSLPNGKDNPEGRQLNRRTEFTVLKTE</sequence>
<dbReference type="InterPro" id="IPR006664">
    <property type="entry name" value="OMP_bac"/>
</dbReference>
<evidence type="ECO:0000256" key="5">
    <source>
        <dbReference type="SAM" id="MobiDB-lite"/>
    </source>
</evidence>
<proteinExistence type="predicted"/>
<evidence type="ECO:0000313" key="9">
    <source>
        <dbReference type="Proteomes" id="UP000503278"/>
    </source>
</evidence>
<dbReference type="EMBL" id="CP051682">
    <property type="protein sequence ID" value="QJD96988.1"/>
    <property type="molecule type" value="Genomic_DNA"/>
</dbReference>
<dbReference type="CDD" id="cd07185">
    <property type="entry name" value="OmpA_C-like"/>
    <property type="match status" value="1"/>
</dbReference>
<dbReference type="PANTHER" id="PTHR30329">
    <property type="entry name" value="STATOR ELEMENT OF FLAGELLAR MOTOR COMPLEX"/>
    <property type="match status" value="1"/>
</dbReference>
<dbReference type="InterPro" id="IPR011659">
    <property type="entry name" value="WD40"/>
</dbReference>
<dbReference type="InterPro" id="IPR011042">
    <property type="entry name" value="6-blade_b-propeller_TolB-like"/>
</dbReference>
<dbReference type="SUPFAM" id="SSF82171">
    <property type="entry name" value="DPP6 N-terminal domain-like"/>
    <property type="match status" value="1"/>
</dbReference>
<keyword evidence="2 4" id="KW-0472">Membrane</keyword>
<feature type="signal peptide" evidence="6">
    <location>
        <begin position="1"/>
        <end position="18"/>
    </location>
</feature>
<dbReference type="GO" id="GO:0009279">
    <property type="term" value="C:cell outer membrane"/>
    <property type="evidence" value="ECO:0007669"/>
    <property type="project" value="UniProtKB-SubCell"/>
</dbReference>
<evidence type="ECO:0000256" key="1">
    <source>
        <dbReference type="ARBA" id="ARBA00004442"/>
    </source>
</evidence>
<dbReference type="Gene3D" id="3.30.1330.60">
    <property type="entry name" value="OmpA-like domain"/>
    <property type="match status" value="1"/>
</dbReference>
<dbReference type="Gene3D" id="2.120.10.30">
    <property type="entry name" value="TolB, C-terminal domain"/>
    <property type="match status" value="1"/>
</dbReference>
<dbReference type="SUPFAM" id="SSF103088">
    <property type="entry name" value="OmpA-like"/>
    <property type="match status" value="1"/>
</dbReference>
<organism evidence="8 9">
    <name type="scientific">Mucilaginibacter robiniae</name>
    <dbReference type="NCBI Taxonomy" id="2728022"/>
    <lineage>
        <taxon>Bacteria</taxon>
        <taxon>Pseudomonadati</taxon>
        <taxon>Bacteroidota</taxon>
        <taxon>Sphingobacteriia</taxon>
        <taxon>Sphingobacteriales</taxon>
        <taxon>Sphingobacteriaceae</taxon>
        <taxon>Mucilaginibacter</taxon>
    </lineage>
</organism>
<dbReference type="Proteomes" id="UP000503278">
    <property type="component" value="Chromosome"/>
</dbReference>
<evidence type="ECO:0000256" key="2">
    <source>
        <dbReference type="ARBA" id="ARBA00023136"/>
    </source>
</evidence>
<keyword evidence="9" id="KW-1185">Reference proteome</keyword>
<keyword evidence="3" id="KW-0998">Cell outer membrane</keyword>
<feature type="chain" id="PRO_5029880225" evidence="6">
    <location>
        <begin position="19"/>
        <end position="653"/>
    </location>
</feature>
<feature type="domain" description="OmpA-like" evidence="7">
    <location>
        <begin position="532"/>
        <end position="653"/>
    </location>
</feature>
<dbReference type="SUPFAM" id="SSF48452">
    <property type="entry name" value="TPR-like"/>
    <property type="match status" value="1"/>
</dbReference>
<reference evidence="8 9" key="1">
    <citation type="submission" date="2020-04" db="EMBL/GenBank/DDBJ databases">
        <title>Genome sequencing of novel species.</title>
        <authorList>
            <person name="Heo J."/>
            <person name="Kim S.-J."/>
            <person name="Kim J.-S."/>
            <person name="Hong S.-B."/>
            <person name="Kwon S.-W."/>
        </authorList>
    </citation>
    <scope>NUCLEOTIDE SEQUENCE [LARGE SCALE GENOMIC DNA]</scope>
    <source>
        <strain evidence="8 9">F39-2</strain>
    </source>
</reference>
<gene>
    <name evidence="8" type="ORF">HH214_14475</name>
</gene>
<dbReference type="RefSeq" id="WP_169608783.1">
    <property type="nucleotide sequence ID" value="NZ_CP051682.1"/>
</dbReference>
<dbReference type="KEGG" id="mrob:HH214_14475"/>
<dbReference type="InterPro" id="IPR006665">
    <property type="entry name" value="OmpA-like"/>
</dbReference>
<evidence type="ECO:0000256" key="3">
    <source>
        <dbReference type="ARBA" id="ARBA00023237"/>
    </source>
</evidence>
<evidence type="ECO:0000256" key="6">
    <source>
        <dbReference type="SAM" id="SignalP"/>
    </source>
</evidence>
<accession>A0A7L5E351</accession>
<dbReference type="Pfam" id="PF07676">
    <property type="entry name" value="PD40"/>
    <property type="match status" value="1"/>
</dbReference>
<dbReference type="AlphaFoldDB" id="A0A7L5E351"/>
<dbReference type="InterPro" id="IPR050330">
    <property type="entry name" value="Bact_OuterMem_StrucFunc"/>
</dbReference>
<feature type="region of interest" description="Disordered" evidence="5">
    <location>
        <begin position="624"/>
        <end position="653"/>
    </location>
</feature>
<name>A0A7L5E351_9SPHI</name>
<evidence type="ECO:0000313" key="8">
    <source>
        <dbReference type="EMBL" id="QJD96988.1"/>
    </source>
</evidence>
<comment type="subcellular location">
    <subcellularLocation>
        <location evidence="1">Cell outer membrane</location>
    </subcellularLocation>
</comment>